<evidence type="ECO:0000313" key="1">
    <source>
        <dbReference type="EMBL" id="KAJ8113213.1"/>
    </source>
</evidence>
<dbReference type="EMBL" id="JAPHNI010000268">
    <property type="protein sequence ID" value="KAJ8113213.1"/>
    <property type="molecule type" value="Genomic_DNA"/>
</dbReference>
<organism evidence="1 2">
    <name type="scientific">Boeremia exigua</name>
    <dbReference type="NCBI Taxonomy" id="749465"/>
    <lineage>
        <taxon>Eukaryota</taxon>
        <taxon>Fungi</taxon>
        <taxon>Dikarya</taxon>
        <taxon>Ascomycota</taxon>
        <taxon>Pezizomycotina</taxon>
        <taxon>Dothideomycetes</taxon>
        <taxon>Pleosporomycetidae</taxon>
        <taxon>Pleosporales</taxon>
        <taxon>Pleosporineae</taxon>
        <taxon>Didymellaceae</taxon>
        <taxon>Boeremia</taxon>
    </lineage>
</organism>
<dbReference type="Proteomes" id="UP001153331">
    <property type="component" value="Unassembled WGS sequence"/>
</dbReference>
<protein>
    <submittedName>
        <fullName evidence="1">Uncharacterized protein</fullName>
    </submittedName>
</protein>
<name>A0ACC2IDH2_9PLEO</name>
<proteinExistence type="predicted"/>
<keyword evidence="2" id="KW-1185">Reference proteome</keyword>
<comment type="caution">
    <text evidence="1">The sequence shown here is derived from an EMBL/GenBank/DDBJ whole genome shotgun (WGS) entry which is preliminary data.</text>
</comment>
<sequence length="247" mass="28504">MTANQDDGKDQVLALLCGDAYPWTWGSTEASCQFTFRDDGKGTISCGENQHDWFALEMSWAFKGNPEKVDNNTWKFVIEMALNTRIASYYHAHNPWLTGDALQDHLENPPLPSTAPFPWAPLHSAAFCPKQYLLTLSHGRFIEPFHQFIKKPYPLFQFGEFGSNHFAPNRYASQLTFDVSPYPLREEWAESWGTGGLSPSLDYHQHWEKKRFVRDAIAKKDETWAEMLDFGWWLSPTLGDAYKRDRT</sequence>
<reference evidence="1" key="1">
    <citation type="submission" date="2022-11" db="EMBL/GenBank/DDBJ databases">
        <title>Genome Sequence of Boeremia exigua.</title>
        <authorList>
            <person name="Buettner E."/>
        </authorList>
    </citation>
    <scope>NUCLEOTIDE SEQUENCE</scope>
    <source>
        <strain evidence="1">CU02</strain>
    </source>
</reference>
<accession>A0ACC2IDH2</accession>
<gene>
    <name evidence="1" type="ORF">OPT61_g4613</name>
</gene>
<evidence type="ECO:0000313" key="2">
    <source>
        <dbReference type="Proteomes" id="UP001153331"/>
    </source>
</evidence>